<dbReference type="Pfam" id="PF00588">
    <property type="entry name" value="SpoU_methylase"/>
    <property type="match status" value="1"/>
</dbReference>
<dbReference type="RefSeq" id="WP_188913773.1">
    <property type="nucleotide sequence ID" value="NZ_BMMF01000007.1"/>
</dbReference>
<dbReference type="GO" id="GO:0006396">
    <property type="term" value="P:RNA processing"/>
    <property type="evidence" value="ECO:0007669"/>
    <property type="project" value="InterPro"/>
</dbReference>
<keyword evidence="2 5" id="KW-0489">Methyltransferase</keyword>
<dbReference type="Pfam" id="PF22435">
    <property type="entry name" value="MRM3-like_sub_bind"/>
    <property type="match status" value="1"/>
</dbReference>
<keyword evidence="6" id="KW-1185">Reference proteome</keyword>
<dbReference type="SUPFAM" id="SSF55315">
    <property type="entry name" value="L30e-like"/>
    <property type="match status" value="1"/>
</dbReference>
<reference evidence="5 6" key="1">
    <citation type="journal article" date="2014" name="Int. J. Syst. Evol. Microbiol.">
        <title>Complete genome sequence of Corynebacterium casei LMG S-19264T (=DSM 44701T), isolated from a smear-ripened cheese.</title>
        <authorList>
            <consortium name="US DOE Joint Genome Institute (JGI-PGF)"/>
            <person name="Walter F."/>
            <person name="Albersmeier A."/>
            <person name="Kalinowski J."/>
            <person name="Ruckert C."/>
        </authorList>
    </citation>
    <scope>NUCLEOTIDE SEQUENCE [LARGE SCALE GENOMIC DNA]</scope>
    <source>
        <strain evidence="5 6">CGMCC 1.9161</strain>
    </source>
</reference>
<evidence type="ECO:0000259" key="4">
    <source>
        <dbReference type="SMART" id="SM00967"/>
    </source>
</evidence>
<dbReference type="PANTHER" id="PTHR43191:SF2">
    <property type="entry name" value="RRNA METHYLTRANSFERASE 3, MITOCHONDRIAL"/>
    <property type="match status" value="1"/>
</dbReference>
<keyword evidence="3" id="KW-0808">Transferase</keyword>
<dbReference type="SUPFAM" id="SSF75217">
    <property type="entry name" value="alpha/beta knot"/>
    <property type="match status" value="1"/>
</dbReference>
<dbReference type="Gene3D" id="3.30.1330.30">
    <property type="match status" value="1"/>
</dbReference>
<comment type="similarity">
    <text evidence="1">Belongs to the class IV-like SAM-binding methyltransferase superfamily. RNA methyltransferase TrmH family.</text>
</comment>
<dbReference type="InterPro" id="IPR051259">
    <property type="entry name" value="rRNA_Methyltransferase"/>
</dbReference>
<gene>
    <name evidence="5" type="ORF">GCM10011322_27170</name>
</gene>
<proteinExistence type="inferred from homology"/>
<dbReference type="InterPro" id="IPR029064">
    <property type="entry name" value="Ribosomal_eL30-like_sf"/>
</dbReference>
<dbReference type="GO" id="GO:0008173">
    <property type="term" value="F:RNA methyltransferase activity"/>
    <property type="evidence" value="ECO:0007669"/>
    <property type="project" value="InterPro"/>
</dbReference>
<dbReference type="InterPro" id="IPR053888">
    <property type="entry name" value="MRM3-like_sub_bind"/>
</dbReference>
<dbReference type="Gene3D" id="3.40.1280.10">
    <property type="match status" value="1"/>
</dbReference>
<dbReference type="AlphaFoldDB" id="A0A917Q9K9"/>
<organism evidence="5 6">
    <name type="scientific">Salinarimonas ramus</name>
    <dbReference type="NCBI Taxonomy" id="690164"/>
    <lineage>
        <taxon>Bacteria</taxon>
        <taxon>Pseudomonadati</taxon>
        <taxon>Pseudomonadota</taxon>
        <taxon>Alphaproteobacteria</taxon>
        <taxon>Hyphomicrobiales</taxon>
        <taxon>Salinarimonadaceae</taxon>
        <taxon>Salinarimonas</taxon>
    </lineage>
</organism>
<protein>
    <submittedName>
        <fullName evidence="5">RNA methyltransferase</fullName>
    </submittedName>
</protein>
<dbReference type="SMART" id="SM00967">
    <property type="entry name" value="SpoU_sub_bind"/>
    <property type="match status" value="1"/>
</dbReference>
<sequence>MSEHPRVREVTSLSNATVKELRALHDRKGRRESGLFLAEGARTALEALDNGRAPEILVYHREGRERDVVRRLRFACLEAGGECLEVDDAVLAKIARKDNPQSVVAAFRWTRRPFAEVDPAAARVFVALDRVRDPGNLGTIVRTADAVGAGGVLLVGDTCDPASVEAVRASMGSIFAVPVFEGSEADFLALASRWPGSVVGTALPASKHYRRADLRSPILLVMGNEQAGVTDAIAAACTDLVRIPMQGRADSLNLAIATAVALYGIAEPEDTALG</sequence>
<evidence type="ECO:0000256" key="3">
    <source>
        <dbReference type="ARBA" id="ARBA00022679"/>
    </source>
</evidence>
<dbReference type="GO" id="GO:0005737">
    <property type="term" value="C:cytoplasm"/>
    <property type="evidence" value="ECO:0007669"/>
    <property type="project" value="UniProtKB-ARBA"/>
</dbReference>
<dbReference type="GO" id="GO:0032259">
    <property type="term" value="P:methylation"/>
    <property type="evidence" value="ECO:0007669"/>
    <property type="project" value="UniProtKB-KW"/>
</dbReference>
<dbReference type="GO" id="GO:0003723">
    <property type="term" value="F:RNA binding"/>
    <property type="evidence" value="ECO:0007669"/>
    <property type="project" value="InterPro"/>
</dbReference>
<dbReference type="InterPro" id="IPR001537">
    <property type="entry name" value="SpoU_MeTrfase"/>
</dbReference>
<feature type="domain" description="RNA 2-O ribose methyltransferase substrate binding" evidence="4">
    <location>
        <begin position="37"/>
        <end position="113"/>
    </location>
</feature>
<dbReference type="CDD" id="cd18095">
    <property type="entry name" value="SpoU-like_rRNA-MTase"/>
    <property type="match status" value="1"/>
</dbReference>
<evidence type="ECO:0000313" key="5">
    <source>
        <dbReference type="EMBL" id="GGK38691.1"/>
    </source>
</evidence>
<dbReference type="EMBL" id="BMMF01000007">
    <property type="protein sequence ID" value="GGK38691.1"/>
    <property type="molecule type" value="Genomic_DNA"/>
</dbReference>
<evidence type="ECO:0000256" key="1">
    <source>
        <dbReference type="ARBA" id="ARBA00007228"/>
    </source>
</evidence>
<accession>A0A917Q9K9</accession>
<dbReference type="InterPro" id="IPR029028">
    <property type="entry name" value="Alpha/beta_knot_MTases"/>
</dbReference>
<evidence type="ECO:0000313" key="6">
    <source>
        <dbReference type="Proteomes" id="UP000600449"/>
    </source>
</evidence>
<dbReference type="InterPro" id="IPR029026">
    <property type="entry name" value="tRNA_m1G_MTases_N"/>
</dbReference>
<evidence type="ECO:0000256" key="2">
    <source>
        <dbReference type="ARBA" id="ARBA00022603"/>
    </source>
</evidence>
<comment type="caution">
    <text evidence="5">The sequence shown here is derived from an EMBL/GenBank/DDBJ whole genome shotgun (WGS) entry which is preliminary data.</text>
</comment>
<dbReference type="InterPro" id="IPR013123">
    <property type="entry name" value="SpoU_subst-bd"/>
</dbReference>
<dbReference type="PANTHER" id="PTHR43191">
    <property type="entry name" value="RRNA METHYLTRANSFERASE 3"/>
    <property type="match status" value="1"/>
</dbReference>
<dbReference type="Proteomes" id="UP000600449">
    <property type="component" value="Unassembled WGS sequence"/>
</dbReference>
<name>A0A917Q9K9_9HYPH</name>